<accession>A0ABW8NNS7</accession>
<organism evidence="8 9">
    <name type="scientific">Oceanobacter antarcticus</name>
    <dbReference type="NCBI Taxonomy" id="3133425"/>
    <lineage>
        <taxon>Bacteria</taxon>
        <taxon>Pseudomonadati</taxon>
        <taxon>Pseudomonadota</taxon>
        <taxon>Gammaproteobacteria</taxon>
        <taxon>Oceanospirillales</taxon>
        <taxon>Oceanospirillaceae</taxon>
        <taxon>Oceanobacter</taxon>
    </lineage>
</organism>
<evidence type="ECO:0000256" key="4">
    <source>
        <dbReference type="ARBA" id="ARBA00032089"/>
    </source>
</evidence>
<evidence type="ECO:0000256" key="1">
    <source>
        <dbReference type="ARBA" id="ARBA00009369"/>
    </source>
</evidence>
<dbReference type="InterPro" id="IPR055342">
    <property type="entry name" value="MreC_beta-barrel_core"/>
</dbReference>
<dbReference type="EMBL" id="JBBKTX010000033">
    <property type="protein sequence ID" value="MFK4754521.1"/>
    <property type="molecule type" value="Genomic_DNA"/>
</dbReference>
<comment type="function">
    <text evidence="5">Involved in formation and maintenance of cell shape.</text>
</comment>
<protein>
    <recommendedName>
        <fullName evidence="2 5">Cell shape-determining protein MreC</fullName>
    </recommendedName>
    <alternativeName>
        <fullName evidence="4 5">Cell shape protein MreC</fullName>
    </alternativeName>
</protein>
<dbReference type="InterPro" id="IPR042175">
    <property type="entry name" value="Cell/Rod_MreC_2"/>
</dbReference>
<dbReference type="InterPro" id="IPR042177">
    <property type="entry name" value="Cell/Rod_1"/>
</dbReference>
<comment type="similarity">
    <text evidence="1 5">Belongs to the MreC family.</text>
</comment>
<dbReference type="Pfam" id="PF04085">
    <property type="entry name" value="MreC"/>
    <property type="match status" value="1"/>
</dbReference>
<dbReference type="Proteomes" id="UP001620597">
    <property type="component" value="Unassembled WGS sequence"/>
</dbReference>
<evidence type="ECO:0000259" key="7">
    <source>
        <dbReference type="Pfam" id="PF04085"/>
    </source>
</evidence>
<name>A0ABW8NNS7_9GAMM</name>
<feature type="coiled-coil region" evidence="6">
    <location>
        <begin position="87"/>
        <end position="114"/>
    </location>
</feature>
<dbReference type="Gene3D" id="2.40.10.350">
    <property type="entry name" value="Rod shape-determining protein MreC, domain 2"/>
    <property type="match status" value="1"/>
</dbReference>
<evidence type="ECO:0000313" key="9">
    <source>
        <dbReference type="Proteomes" id="UP001620597"/>
    </source>
</evidence>
<dbReference type="PIRSF" id="PIRSF038471">
    <property type="entry name" value="MreC"/>
    <property type="match status" value="1"/>
</dbReference>
<comment type="caution">
    <text evidence="8">The sequence shown here is derived from an EMBL/GenBank/DDBJ whole genome shotgun (WGS) entry which is preliminary data.</text>
</comment>
<dbReference type="Gene3D" id="2.40.10.340">
    <property type="entry name" value="Rod shape-determining protein MreC, domain 1"/>
    <property type="match status" value="1"/>
</dbReference>
<dbReference type="RefSeq" id="WP_416207394.1">
    <property type="nucleotide sequence ID" value="NZ_JBBKTX010000033.1"/>
</dbReference>
<sequence>MRPQFQIPPYQGQRTLLVCLLALALMWADQRYAVFQSLRYVAGYALYPAQQLAILPSSLANWMDESTTSRRDLLDQNKQLSARNLVLELKAQRLASLEAENIELRELLSASEQVDDKVLVTTVIAVDPDPYTQQILINKGGDDGVFIGQPVLDAYGLLGQVVDVLPHTSRVMMIADSNHAIPVQINRNGVRAIATGTGALDRLELIYVPNTADIKVGDLLVSSGLGGRYPRGYPVATVEQVEHQAGQLFASVTATPSARMDRSRLLLLVFSQGAGKVPSDELWRDDR</sequence>
<evidence type="ECO:0000313" key="8">
    <source>
        <dbReference type="EMBL" id="MFK4754521.1"/>
    </source>
</evidence>
<keyword evidence="3 5" id="KW-0133">Cell shape</keyword>
<evidence type="ECO:0000256" key="2">
    <source>
        <dbReference type="ARBA" id="ARBA00013855"/>
    </source>
</evidence>
<evidence type="ECO:0000256" key="3">
    <source>
        <dbReference type="ARBA" id="ARBA00022960"/>
    </source>
</evidence>
<dbReference type="PANTHER" id="PTHR34138">
    <property type="entry name" value="CELL SHAPE-DETERMINING PROTEIN MREC"/>
    <property type="match status" value="1"/>
</dbReference>
<keyword evidence="9" id="KW-1185">Reference proteome</keyword>
<dbReference type="NCBIfam" id="TIGR00219">
    <property type="entry name" value="mreC"/>
    <property type="match status" value="1"/>
</dbReference>
<dbReference type="PANTHER" id="PTHR34138:SF1">
    <property type="entry name" value="CELL SHAPE-DETERMINING PROTEIN MREC"/>
    <property type="match status" value="1"/>
</dbReference>
<evidence type="ECO:0000256" key="6">
    <source>
        <dbReference type="SAM" id="Coils"/>
    </source>
</evidence>
<proteinExistence type="inferred from homology"/>
<evidence type="ECO:0000256" key="5">
    <source>
        <dbReference type="PIRNR" id="PIRNR038471"/>
    </source>
</evidence>
<feature type="domain" description="Rod shape-determining protein MreC beta-barrel core" evidence="7">
    <location>
        <begin position="123"/>
        <end position="269"/>
    </location>
</feature>
<reference evidence="8 9" key="1">
    <citation type="submission" date="2024-03" db="EMBL/GenBank/DDBJ databases">
        <title>High-quality draft genome sequence of Oceanobacter sp. wDCs-4.</title>
        <authorList>
            <person name="Dong C."/>
        </authorList>
    </citation>
    <scope>NUCLEOTIDE SEQUENCE [LARGE SCALE GENOMIC DNA]</scope>
    <source>
        <strain evidence="9">wDCs-4</strain>
    </source>
</reference>
<keyword evidence="6" id="KW-0175">Coiled coil</keyword>
<dbReference type="InterPro" id="IPR007221">
    <property type="entry name" value="MreC"/>
</dbReference>
<gene>
    <name evidence="8" type="primary">mreC</name>
    <name evidence="8" type="ORF">WG929_19115</name>
</gene>